<comment type="caution">
    <text evidence="1">The sequence shown here is derived from an EMBL/GenBank/DDBJ whole genome shotgun (WGS) entry which is preliminary data.</text>
</comment>
<accession>A0ABR5DM04</accession>
<protein>
    <recommendedName>
        <fullName evidence="3">PKD domain-containing protein</fullName>
    </recommendedName>
</protein>
<sequence length="1918" mass="209185">MFALFSVAISFGQGTTCAAIEPFCAGNQALIFPNCNNVDPNCNATAEPGPDYGCLFTQPYPAWFYLQVDQAGRLDFQIVQNTSFDVNGNPTGTGLDVDFIAWGPFAQGDDLCDYTQLQSFNEVDCSYSIQPVESFTILNAQPGEIYVLLITNYNRSPGFIKLEQTNAGNPGSGTTDCSILTTQTGCEGDQFTLDATALGATNYLWEYDDGTGYVTIFNGNFPTINVTGAGDYRVTITFGAGTPQIREFEIITYPQPVIASPPLDMDICDNGSNPGVFNLELNSPIVLGGQNPNFQITYHHSQLEAQGGANPINPANAYPIVGASETIWVRIQDPSGTCYAIDSFEITFASATATQPVTPYYVCDQDEDGQEIVNLQPLFNTTILNGQNPLQYGVSYHDNPTDAGTGNNPLPQPYTVTVSPMTIYARVQSNSDPSCFDTTDFEIILDVPPAINMNPAPLIVCDSDNDGITEFTLHDADPDITNGDPTLVVSYHRTFSDAQTDEGELFDPYDNNLNPYNDSVWARVESPNTSCYAIVELPLEVRDSPVLTEPTPYRICDDNNDGYEIFDLITTKRDEILNGLDPLLYDLYFYEIEQDAIDAGNSALTPTPDFSLAIGNPGAYQNAIQNAQTIYVLGVGTAANTSPNNGAQGCFDIVELQLIVDPMPTAIEPADYHLCDDTLNGSTPNDQISTFNLNSRDGEVSGGLLGLTVTWYVTPADEIADNPIPNPAEYQNITNAQTVVARLTNGFGCKDLATLTLVVDPLPTPGQPQPLELCDEGGGFAEFDLSQRIAAIEGNEQNVTVKFYPTQAEAEAGGPGEILAPYLYTNIIPFNDSVWARLEGNITGCFALVELELIVIPLPDDPDGNFLDPYELCDLDGNGQGIFDLTIQDDAVFGIQDRADFAPIRYYEDILDAQAGNNNFIDPANAFPSAGQTVYVRLESLITGCFKITPFDLVVSEFPTHGPAADLEACDDEVNGSTSTDGKSTFDLTLNTLPIQDGDTSLTILYYADENDQTNNIPIDNPSEYQNEIVPRQEIFVTVTGLNLCEDNFSFFITVNPNPEAVQPTPLYACDVDNDGDAFFDLESKTAEIQGGDTSLIVTYHDNPLDASTGAFPLNSPYENIILYNQPIYVRVAFANPPAGTGCFTVVILDLIVNPTPEVPQDLPDLIACDDDDFALFDLTEQRDGIYGTQSQDDFTLTYHLTEADATAGTPLIAQPDRYTNVTNPQTIWVRLTDNATGCFKLGSFDLVVTTGLPINDPQPWVKCDDLGEPFDGKTIFNLTEKNSEITIDELTQGVWYFETPADAQNNENAIDPDTAYENITNPQIVYVRVEDSNTGCISFTTLTLRVVQNPNPVPPTPIELCDDNFGVPFDETELFDLTIRESQILNGNVWTLGYYESFDDAVNENGEIVAPELTAYENTSNPQTIYVRVTEPSSLCFEIVELQLIVNPLPDDTAVVSDYIICAADDSEIGIFNLETKVDEILGEQTDPPFTVSFHLNAADAQSGNRPIVNTTAYQNVDVNNNPINPQTIYPRITNTETECAIGGVQSFELIVQRGAVAVTPAEPFVICDNVAPNDGFAEFDLEDFTSQQVADLHAEILAGQDPAVYEVTFHETLESAEAGSPVISFPYTNIINPQRIYARVTNTANPYTPQCYAVAEIILKVEQLPEVLLDGDYRLCVDENGNPIAEEEGSPSPPVIDIGLDPALYTFVWEFNGVIVVGENGPSIIALQGGEYTVTYTEIATNCEGSATATVTVSSPPFTYEANLVTGAFSDNPIVEVIATGDGTYQYQLDSGPFQDSNIFENVDPGNHTITIKDIYGCGSVTIEVGVIDYPPYFTPNADSYHDTWNIIGIATGDPTAKIYIFDRFGKLLKQLSPLGTGWDGTYNGKPLPSSDYWFRVEYTENGTNKEFKGHFTLKR</sequence>
<dbReference type="Pfam" id="PF13585">
    <property type="entry name" value="CHU_C"/>
    <property type="match status" value="1"/>
</dbReference>
<gene>
    <name evidence="1" type="ORF">MB09_01120</name>
</gene>
<evidence type="ECO:0008006" key="3">
    <source>
        <dbReference type="Google" id="ProtNLM"/>
    </source>
</evidence>
<proteinExistence type="predicted"/>
<dbReference type="EMBL" id="JSVU01000001">
    <property type="protein sequence ID" value="KJJ39804.1"/>
    <property type="molecule type" value="Genomic_DNA"/>
</dbReference>
<evidence type="ECO:0000313" key="1">
    <source>
        <dbReference type="EMBL" id="KJJ39804.1"/>
    </source>
</evidence>
<keyword evidence="2" id="KW-1185">Reference proteome</keyword>
<name>A0ABR5DM04_9FLAO</name>
<organism evidence="1 2">
    <name type="scientific">Aequorivita vladivostokensis</name>
    <dbReference type="NCBI Taxonomy" id="171194"/>
    <lineage>
        <taxon>Bacteria</taxon>
        <taxon>Pseudomonadati</taxon>
        <taxon>Bacteroidota</taxon>
        <taxon>Flavobacteriia</taxon>
        <taxon>Flavobacteriales</taxon>
        <taxon>Flavobacteriaceae</taxon>
        <taxon>Aequorivita</taxon>
    </lineage>
</organism>
<dbReference type="InterPro" id="IPR026341">
    <property type="entry name" value="T9SS_type_B"/>
</dbReference>
<dbReference type="Proteomes" id="UP000033497">
    <property type="component" value="Unassembled WGS sequence"/>
</dbReference>
<evidence type="ECO:0000313" key="2">
    <source>
        <dbReference type="Proteomes" id="UP000033497"/>
    </source>
</evidence>
<dbReference type="NCBIfam" id="TIGR04131">
    <property type="entry name" value="Bac_Flav_CTERM"/>
    <property type="match status" value="1"/>
</dbReference>
<reference evidence="1 2" key="1">
    <citation type="submission" date="2014-10" db="EMBL/GenBank/DDBJ databases">
        <title>Genome sequencing of Vitellibacter vladivostokensis KMM 3516.</title>
        <authorList>
            <person name="Thevarajoo S."/>
            <person name="Selvaratnam C."/>
            <person name="Goh K.M."/>
            <person name="Chong C.S."/>
        </authorList>
    </citation>
    <scope>NUCLEOTIDE SEQUENCE [LARGE SCALE GENOMIC DNA]</scope>
    <source>
        <strain evidence="1 2">KMM 3516</strain>
    </source>
</reference>